<dbReference type="EMBL" id="MLJW01000020">
    <property type="protein sequence ID" value="OIR11427.1"/>
    <property type="molecule type" value="Genomic_DNA"/>
</dbReference>
<organism evidence="2">
    <name type="scientific">mine drainage metagenome</name>
    <dbReference type="NCBI Taxonomy" id="410659"/>
    <lineage>
        <taxon>unclassified sequences</taxon>
        <taxon>metagenomes</taxon>
        <taxon>ecological metagenomes</taxon>
    </lineage>
</organism>
<dbReference type="InterPro" id="IPR019808">
    <property type="entry name" value="Histidine_triad_CS"/>
</dbReference>
<dbReference type="AlphaFoldDB" id="A0A1J5STW4"/>
<evidence type="ECO:0000313" key="2">
    <source>
        <dbReference type="EMBL" id="OIR11427.1"/>
    </source>
</evidence>
<dbReference type="InterPro" id="IPR036265">
    <property type="entry name" value="HIT-like_sf"/>
</dbReference>
<dbReference type="InterPro" id="IPR001310">
    <property type="entry name" value="Histidine_triad_HIT"/>
</dbReference>
<dbReference type="EC" id="3.-.-.-" evidence="2"/>
<accession>A0A1J5STW4</accession>
<comment type="caution">
    <text evidence="2">The sequence shown here is derived from an EMBL/GenBank/DDBJ whole genome shotgun (WGS) entry which is preliminary data.</text>
</comment>
<dbReference type="PRINTS" id="PR00332">
    <property type="entry name" value="HISTRIAD"/>
</dbReference>
<dbReference type="SUPFAM" id="SSF54197">
    <property type="entry name" value="HIT-like"/>
    <property type="match status" value="1"/>
</dbReference>
<dbReference type="Gene3D" id="3.30.428.10">
    <property type="entry name" value="HIT-like"/>
    <property type="match status" value="1"/>
</dbReference>
<dbReference type="InterPro" id="IPR011146">
    <property type="entry name" value="HIT-like"/>
</dbReference>
<name>A0A1J5STW4_9ZZZZ</name>
<dbReference type="CDD" id="cd01276">
    <property type="entry name" value="PKCI_related"/>
    <property type="match status" value="1"/>
</dbReference>
<dbReference type="GO" id="GO:0016787">
    <property type="term" value="F:hydrolase activity"/>
    <property type="evidence" value="ECO:0007669"/>
    <property type="project" value="UniProtKB-KW"/>
</dbReference>
<keyword evidence="2" id="KW-0378">Hydrolase</keyword>
<sequence>MSDNCIFCKIVRGEIPSRKVYEDDEVFAFHDINPVAPVHFMLIPKQHLVSLLDAEERHAALLGRMLLLAPRLAREQGLQEGFRTVINSGKGGGQEVFHLHIHVIGGGHIPPMVKRS</sequence>
<dbReference type="PROSITE" id="PS00892">
    <property type="entry name" value="HIT_1"/>
    <property type="match status" value="1"/>
</dbReference>
<protein>
    <submittedName>
        <fullName evidence="2">HIT-like protein</fullName>
        <ecNumber evidence="2">3.-.-.-</ecNumber>
    </submittedName>
</protein>
<feature type="domain" description="HIT" evidence="1">
    <location>
        <begin position="6"/>
        <end position="116"/>
    </location>
</feature>
<gene>
    <name evidence="2" type="ORF">GALL_69200</name>
</gene>
<dbReference type="Pfam" id="PF01230">
    <property type="entry name" value="HIT"/>
    <property type="match status" value="1"/>
</dbReference>
<proteinExistence type="predicted"/>
<evidence type="ECO:0000259" key="1">
    <source>
        <dbReference type="PROSITE" id="PS51084"/>
    </source>
</evidence>
<dbReference type="PANTHER" id="PTHR23089">
    <property type="entry name" value="HISTIDINE TRIAD HIT PROTEIN"/>
    <property type="match status" value="1"/>
</dbReference>
<reference evidence="2" key="1">
    <citation type="submission" date="2016-10" db="EMBL/GenBank/DDBJ databases">
        <title>Sequence of Gallionella enrichment culture.</title>
        <authorList>
            <person name="Poehlein A."/>
            <person name="Muehling M."/>
            <person name="Daniel R."/>
        </authorList>
    </citation>
    <scope>NUCLEOTIDE SEQUENCE</scope>
</reference>
<dbReference type="PROSITE" id="PS51084">
    <property type="entry name" value="HIT_2"/>
    <property type="match status" value="1"/>
</dbReference>